<evidence type="ECO:0000313" key="4">
    <source>
        <dbReference type="Proteomes" id="UP000838412"/>
    </source>
</evidence>
<dbReference type="AlphaFoldDB" id="A0A8J9YJK8"/>
<name>A0A8J9YJK8_BRALA</name>
<evidence type="ECO:0000256" key="1">
    <source>
        <dbReference type="SAM" id="Coils"/>
    </source>
</evidence>
<dbReference type="Proteomes" id="UP000838412">
    <property type="component" value="Chromosome 1"/>
</dbReference>
<protein>
    <submittedName>
        <fullName evidence="3">Hypp484 protein</fullName>
    </submittedName>
</protein>
<evidence type="ECO:0000256" key="2">
    <source>
        <dbReference type="SAM" id="MobiDB-lite"/>
    </source>
</evidence>
<dbReference type="SUPFAM" id="SSF57850">
    <property type="entry name" value="RING/U-box"/>
    <property type="match status" value="1"/>
</dbReference>
<organism evidence="3 4">
    <name type="scientific">Branchiostoma lanceolatum</name>
    <name type="common">Common lancelet</name>
    <name type="synonym">Amphioxus lanceolatum</name>
    <dbReference type="NCBI Taxonomy" id="7740"/>
    <lineage>
        <taxon>Eukaryota</taxon>
        <taxon>Metazoa</taxon>
        <taxon>Chordata</taxon>
        <taxon>Cephalochordata</taxon>
        <taxon>Leptocardii</taxon>
        <taxon>Amphioxiformes</taxon>
        <taxon>Branchiostomatidae</taxon>
        <taxon>Branchiostoma</taxon>
    </lineage>
</organism>
<dbReference type="Gene3D" id="3.30.40.10">
    <property type="entry name" value="Zinc/RING finger domain, C3HC4 (zinc finger)"/>
    <property type="match status" value="1"/>
</dbReference>
<feature type="coiled-coil region" evidence="1">
    <location>
        <begin position="82"/>
        <end position="137"/>
    </location>
</feature>
<proteinExistence type="predicted"/>
<accession>A0A8J9YJK8</accession>
<gene>
    <name evidence="3" type="primary">Hypp484</name>
    <name evidence="3" type="ORF">BLAG_LOCUS1676</name>
</gene>
<sequence>MMGDCDICHHNPTDPQRSKCGHWFCRRHFFTSSNAAGITERVCPIDCKGLELVSYHNVMLPVSIQNAEGPGPVVPTSAEEQVNALERQKEELLTKLRNEEGRRVKAEESMAREKMLREKEEDRRVKAEEALAREKVLRETQAIAMEQQNRAKEKAFRQKYVDAYRKLHIAFLNVWRDLHASPPPPKSGVEDDRQPEGASASPHLGPLTVHPRPI</sequence>
<keyword evidence="1" id="KW-0175">Coiled coil</keyword>
<reference evidence="3" key="1">
    <citation type="submission" date="2022-01" db="EMBL/GenBank/DDBJ databases">
        <authorList>
            <person name="Braso-Vives M."/>
        </authorList>
    </citation>
    <scope>NUCLEOTIDE SEQUENCE</scope>
</reference>
<dbReference type="EMBL" id="OV696686">
    <property type="protein sequence ID" value="CAH1232649.1"/>
    <property type="molecule type" value="Genomic_DNA"/>
</dbReference>
<keyword evidence="4" id="KW-1185">Reference proteome</keyword>
<dbReference type="InterPro" id="IPR013083">
    <property type="entry name" value="Znf_RING/FYVE/PHD"/>
</dbReference>
<feature type="region of interest" description="Disordered" evidence="2">
    <location>
        <begin position="179"/>
        <end position="214"/>
    </location>
</feature>
<evidence type="ECO:0000313" key="3">
    <source>
        <dbReference type="EMBL" id="CAH1232649.1"/>
    </source>
</evidence>